<keyword evidence="4" id="KW-1185">Reference proteome</keyword>
<proteinExistence type="predicted"/>
<reference evidence="3 4" key="1">
    <citation type="journal article" date="2012" name="J. Bacteriol.">
        <title>Genome Sequence of Pectin-Degrading Alishewanella aestuarii Strain B11T, Isolated from Tidal Flat Sediment.</title>
        <authorList>
            <person name="Jung J."/>
            <person name="Choi S."/>
            <person name="Chun J."/>
            <person name="Park W."/>
        </authorList>
    </citation>
    <scope>NUCLEOTIDE SEQUENCE [LARGE SCALE GENOMIC DNA]</scope>
    <source>
        <strain evidence="3 4">B11</strain>
    </source>
</reference>
<comment type="caution">
    <text evidence="3">The sequence shown here is derived from an EMBL/GenBank/DDBJ whole genome shotgun (WGS) entry which is preliminary data.</text>
</comment>
<feature type="transmembrane region" description="Helical" evidence="2">
    <location>
        <begin position="48"/>
        <end position="71"/>
    </location>
</feature>
<protein>
    <submittedName>
        <fullName evidence="3">Uncharacterized protein</fullName>
    </submittedName>
</protein>
<evidence type="ECO:0000256" key="1">
    <source>
        <dbReference type="SAM" id="MobiDB-lite"/>
    </source>
</evidence>
<feature type="region of interest" description="Disordered" evidence="1">
    <location>
        <begin position="1"/>
        <end position="36"/>
    </location>
</feature>
<keyword evidence="2" id="KW-1133">Transmembrane helix</keyword>
<accession>J1Y8A0</accession>
<dbReference type="PATRIC" id="fig|1197174.4.peg.3078"/>
<dbReference type="AlphaFoldDB" id="J1Y8A0"/>
<evidence type="ECO:0000313" key="4">
    <source>
        <dbReference type="Proteomes" id="UP000012043"/>
    </source>
</evidence>
<evidence type="ECO:0000313" key="3">
    <source>
        <dbReference type="EMBL" id="EJI83940.1"/>
    </source>
</evidence>
<gene>
    <name evidence="3" type="ORF">AEST_31460</name>
</gene>
<evidence type="ECO:0000256" key="2">
    <source>
        <dbReference type="SAM" id="Phobius"/>
    </source>
</evidence>
<dbReference type="Proteomes" id="UP000012043">
    <property type="component" value="Unassembled WGS sequence"/>
</dbReference>
<sequence length="75" mass="8108">MSKEQVKAAAAAAQSTKPAKSPVAETDKVPAAKAQPKKVLKRRQSGDFWINLSVALFIGVCLLILSFEILLKLSR</sequence>
<name>J1Y8A0_9ALTE</name>
<keyword evidence="2" id="KW-0472">Membrane</keyword>
<dbReference type="EMBL" id="ALAB01000041">
    <property type="protein sequence ID" value="EJI83940.1"/>
    <property type="molecule type" value="Genomic_DNA"/>
</dbReference>
<keyword evidence="2" id="KW-0812">Transmembrane</keyword>
<dbReference type="RefSeq" id="WP_008610195.1">
    <property type="nucleotide sequence ID" value="NZ_ALAB01000041.1"/>
</dbReference>
<organism evidence="3 4">
    <name type="scientific">Alishewanella aestuarii B11</name>
    <dbReference type="NCBI Taxonomy" id="1197174"/>
    <lineage>
        <taxon>Bacteria</taxon>
        <taxon>Pseudomonadati</taxon>
        <taxon>Pseudomonadota</taxon>
        <taxon>Gammaproteobacteria</taxon>
        <taxon>Alteromonadales</taxon>
        <taxon>Alteromonadaceae</taxon>
        <taxon>Alishewanella</taxon>
    </lineage>
</organism>